<dbReference type="Gene3D" id="3.60.40.10">
    <property type="entry name" value="PPM-type phosphatase domain"/>
    <property type="match status" value="1"/>
</dbReference>
<name>A0A286UNN3_9AGAM</name>
<sequence>MLRNPWRTAATVSVTAVVSSACLSYLYHSRIKSNPSQDSFDIPVRSKLPGPDGRRTVTTQSLPLLTMAAIEDRIKQHASLRSTPRPGGIIWNEATAQLASNNPIEDAHASSLIRRDQDDGDYLFFSVMDGHGGSHTSRLLSKTLIPAVALQLRDLTLIPDHEKQTGTTSFLSALRSYLSSGKSTYTPFDADPKYVSLAIQAAFAMVDSEIVNAPLRLVAEHIKQSGSKLDTSLPDLSQHPMALASMLPALSGSCALLALLDTAHSDLYVACTGDCRAVAGVWEPSSDGSGNGIWRVDVLSDDQTGRNPSELKRLQAEHPREMETVVQRGRILGGLEPSRAFGDARYKWPLKVQRMLSSVFLEGNAQPMRRPPVDFKTPPYVTAEPVITHRKLDFLPTTPSPETQSETTATTRNVATTNITITNTTTSNLTTDTNSRSPTAPTLRFLILATDGLWDDLSSQDAVALVGAHLSGLRAPSVSRSELSKIHAPTRIGSAGVEGKDVSLFPSKSHSQKASSSRSSSQGEGEGQGGGSAWTFVDENPGVHLIRNAFGGADEGRLRRLLSIPAPYSRRYRDDVTVKVIWWEESASGEVVGDRSVESVQLGGAKRGGWAKL</sequence>
<dbReference type="SMART" id="SM00332">
    <property type="entry name" value="PP2Cc"/>
    <property type="match status" value="1"/>
</dbReference>
<dbReference type="STRING" id="2282107.A0A286UNN3"/>
<dbReference type="OrthoDB" id="420076at2759"/>
<comment type="caution">
    <text evidence="3">The sequence shown here is derived from an EMBL/GenBank/DDBJ whole genome shotgun (WGS) entry which is preliminary data.</text>
</comment>
<dbReference type="Proteomes" id="UP000217199">
    <property type="component" value="Unassembled WGS sequence"/>
</dbReference>
<dbReference type="CDD" id="cd00143">
    <property type="entry name" value="PP2Cc"/>
    <property type="match status" value="1"/>
</dbReference>
<dbReference type="EMBL" id="NBII01000003">
    <property type="protein sequence ID" value="PAV21217.1"/>
    <property type="molecule type" value="Genomic_DNA"/>
</dbReference>
<dbReference type="AlphaFoldDB" id="A0A286UNN3"/>
<reference evidence="3 4" key="1">
    <citation type="journal article" date="2017" name="Mol. Ecol.">
        <title>Comparative and population genomic landscape of Phellinus noxius: A hypervariable fungus causing root rot in trees.</title>
        <authorList>
            <person name="Chung C.L."/>
            <person name="Lee T.J."/>
            <person name="Akiba M."/>
            <person name="Lee H.H."/>
            <person name="Kuo T.H."/>
            <person name="Liu D."/>
            <person name="Ke H.M."/>
            <person name="Yokoi T."/>
            <person name="Roa M.B."/>
            <person name="Lu M.J."/>
            <person name="Chang Y.Y."/>
            <person name="Ann P.J."/>
            <person name="Tsai J.N."/>
            <person name="Chen C.Y."/>
            <person name="Tzean S.S."/>
            <person name="Ota Y."/>
            <person name="Hattori T."/>
            <person name="Sahashi N."/>
            <person name="Liou R.F."/>
            <person name="Kikuchi T."/>
            <person name="Tsai I.J."/>
        </authorList>
    </citation>
    <scope>NUCLEOTIDE SEQUENCE [LARGE SCALE GENOMIC DNA]</scope>
    <source>
        <strain evidence="3 4">FFPRI411160</strain>
    </source>
</reference>
<dbReference type="InterPro" id="IPR036457">
    <property type="entry name" value="PPM-type-like_dom_sf"/>
</dbReference>
<feature type="domain" description="PPM-type phosphatase" evidence="2">
    <location>
        <begin position="90"/>
        <end position="583"/>
    </location>
</feature>
<dbReference type="InterPro" id="IPR015655">
    <property type="entry name" value="PP2C"/>
</dbReference>
<dbReference type="GO" id="GO:0005739">
    <property type="term" value="C:mitochondrion"/>
    <property type="evidence" value="ECO:0007669"/>
    <property type="project" value="TreeGrafter"/>
</dbReference>
<dbReference type="InParanoid" id="A0A286UNN3"/>
<evidence type="ECO:0000313" key="3">
    <source>
        <dbReference type="EMBL" id="PAV21217.1"/>
    </source>
</evidence>
<dbReference type="PROSITE" id="PS51257">
    <property type="entry name" value="PROKAR_LIPOPROTEIN"/>
    <property type="match status" value="1"/>
</dbReference>
<accession>A0A286UNN3</accession>
<dbReference type="FunCoup" id="A0A286UNN3">
    <property type="interactions" value="177"/>
</dbReference>
<organism evidence="3 4">
    <name type="scientific">Pyrrhoderma noxium</name>
    <dbReference type="NCBI Taxonomy" id="2282107"/>
    <lineage>
        <taxon>Eukaryota</taxon>
        <taxon>Fungi</taxon>
        <taxon>Dikarya</taxon>
        <taxon>Basidiomycota</taxon>
        <taxon>Agaricomycotina</taxon>
        <taxon>Agaricomycetes</taxon>
        <taxon>Hymenochaetales</taxon>
        <taxon>Hymenochaetaceae</taxon>
        <taxon>Pyrrhoderma</taxon>
    </lineage>
</organism>
<evidence type="ECO:0000313" key="4">
    <source>
        <dbReference type="Proteomes" id="UP000217199"/>
    </source>
</evidence>
<evidence type="ECO:0000256" key="1">
    <source>
        <dbReference type="SAM" id="MobiDB-lite"/>
    </source>
</evidence>
<keyword evidence="4" id="KW-1185">Reference proteome</keyword>
<dbReference type="PROSITE" id="PS51746">
    <property type="entry name" value="PPM_2"/>
    <property type="match status" value="1"/>
</dbReference>
<feature type="region of interest" description="Disordered" evidence="1">
    <location>
        <begin position="497"/>
        <end position="534"/>
    </location>
</feature>
<dbReference type="SUPFAM" id="SSF81606">
    <property type="entry name" value="PP2C-like"/>
    <property type="match status" value="1"/>
</dbReference>
<dbReference type="Pfam" id="PF00481">
    <property type="entry name" value="PP2C"/>
    <property type="match status" value="2"/>
</dbReference>
<proteinExistence type="predicted"/>
<feature type="region of interest" description="Disordered" evidence="1">
    <location>
        <begin position="38"/>
        <end position="57"/>
    </location>
</feature>
<protein>
    <submittedName>
        <fullName evidence="3">Serine threonine phosphatase 2C</fullName>
    </submittedName>
</protein>
<feature type="compositionally biased region" description="Low complexity" evidence="1">
    <location>
        <begin position="507"/>
        <end position="523"/>
    </location>
</feature>
<dbReference type="GO" id="GO:0004741">
    <property type="term" value="F:[pyruvate dehydrogenase (acetyl-transferring)]-phosphatase activity"/>
    <property type="evidence" value="ECO:0007669"/>
    <property type="project" value="TreeGrafter"/>
</dbReference>
<evidence type="ECO:0000259" key="2">
    <source>
        <dbReference type="PROSITE" id="PS51746"/>
    </source>
</evidence>
<gene>
    <name evidence="3" type="ORF">PNOK_0384400</name>
</gene>
<dbReference type="PANTHER" id="PTHR13832">
    <property type="entry name" value="PROTEIN PHOSPHATASE 2C"/>
    <property type="match status" value="1"/>
</dbReference>
<dbReference type="InterPro" id="IPR001932">
    <property type="entry name" value="PPM-type_phosphatase-like_dom"/>
</dbReference>
<dbReference type="PANTHER" id="PTHR13832:SF792">
    <property type="entry name" value="GM14286P"/>
    <property type="match status" value="1"/>
</dbReference>